<feature type="compositionally biased region" description="Polar residues" evidence="1">
    <location>
        <begin position="290"/>
        <end position="302"/>
    </location>
</feature>
<feature type="compositionally biased region" description="Polar residues" evidence="1">
    <location>
        <begin position="1061"/>
        <end position="1085"/>
    </location>
</feature>
<feature type="compositionally biased region" description="Low complexity" evidence="1">
    <location>
        <begin position="844"/>
        <end position="854"/>
    </location>
</feature>
<feature type="compositionally biased region" description="Basic and acidic residues" evidence="1">
    <location>
        <begin position="353"/>
        <end position="363"/>
    </location>
</feature>
<feature type="compositionally biased region" description="Low complexity" evidence="1">
    <location>
        <begin position="279"/>
        <end position="289"/>
    </location>
</feature>
<dbReference type="EMBL" id="KB467831">
    <property type="protein sequence ID" value="PCH34077.1"/>
    <property type="molecule type" value="Genomic_DNA"/>
</dbReference>
<feature type="compositionally biased region" description="Low complexity" evidence="1">
    <location>
        <begin position="492"/>
        <end position="503"/>
    </location>
</feature>
<evidence type="ECO:0000256" key="1">
    <source>
        <dbReference type="SAM" id="MobiDB-lite"/>
    </source>
</evidence>
<feature type="compositionally biased region" description="Basic and acidic residues" evidence="1">
    <location>
        <begin position="380"/>
        <end position="396"/>
    </location>
</feature>
<feature type="compositionally biased region" description="Acidic residues" evidence="1">
    <location>
        <begin position="430"/>
        <end position="440"/>
    </location>
</feature>
<feature type="region of interest" description="Disordered" evidence="1">
    <location>
        <begin position="224"/>
        <end position="315"/>
    </location>
</feature>
<feature type="region of interest" description="Disordered" evidence="1">
    <location>
        <begin position="183"/>
        <end position="202"/>
    </location>
</feature>
<feature type="region of interest" description="Disordered" evidence="1">
    <location>
        <begin position="351"/>
        <end position="656"/>
    </location>
</feature>
<keyword evidence="3" id="KW-1185">Reference proteome</keyword>
<feature type="region of interest" description="Disordered" evidence="1">
    <location>
        <begin position="766"/>
        <end position="939"/>
    </location>
</feature>
<organism evidence="2 3">
    <name type="scientific">Wolfiporia cocos (strain MD-104)</name>
    <name type="common">Brown rot fungus</name>
    <dbReference type="NCBI Taxonomy" id="742152"/>
    <lineage>
        <taxon>Eukaryota</taxon>
        <taxon>Fungi</taxon>
        <taxon>Dikarya</taxon>
        <taxon>Basidiomycota</taxon>
        <taxon>Agaricomycotina</taxon>
        <taxon>Agaricomycetes</taxon>
        <taxon>Polyporales</taxon>
        <taxon>Phaeolaceae</taxon>
        <taxon>Wolfiporia</taxon>
    </lineage>
</organism>
<feature type="compositionally biased region" description="Polar residues" evidence="1">
    <location>
        <begin position="478"/>
        <end position="489"/>
    </location>
</feature>
<accession>A0A2H3JDP2</accession>
<dbReference type="AlphaFoldDB" id="A0A2H3JDP2"/>
<feature type="compositionally biased region" description="Low complexity" evidence="1">
    <location>
        <begin position="1140"/>
        <end position="1168"/>
    </location>
</feature>
<feature type="compositionally biased region" description="Basic and acidic residues" evidence="1">
    <location>
        <begin position="868"/>
        <end position="879"/>
    </location>
</feature>
<gene>
    <name evidence="2" type="ORF">WOLCODRAFT_135489</name>
</gene>
<reference evidence="2 3" key="1">
    <citation type="journal article" date="2012" name="Science">
        <title>The Paleozoic origin of enzymatic lignin decomposition reconstructed from 31 fungal genomes.</title>
        <authorList>
            <person name="Floudas D."/>
            <person name="Binder M."/>
            <person name="Riley R."/>
            <person name="Barry K."/>
            <person name="Blanchette R.A."/>
            <person name="Henrissat B."/>
            <person name="Martinez A.T."/>
            <person name="Otillar R."/>
            <person name="Spatafora J.W."/>
            <person name="Yadav J.S."/>
            <person name="Aerts A."/>
            <person name="Benoit I."/>
            <person name="Boyd A."/>
            <person name="Carlson A."/>
            <person name="Copeland A."/>
            <person name="Coutinho P.M."/>
            <person name="de Vries R.P."/>
            <person name="Ferreira P."/>
            <person name="Findley K."/>
            <person name="Foster B."/>
            <person name="Gaskell J."/>
            <person name="Glotzer D."/>
            <person name="Gorecki P."/>
            <person name="Heitman J."/>
            <person name="Hesse C."/>
            <person name="Hori C."/>
            <person name="Igarashi K."/>
            <person name="Jurgens J.A."/>
            <person name="Kallen N."/>
            <person name="Kersten P."/>
            <person name="Kohler A."/>
            <person name="Kuees U."/>
            <person name="Kumar T.K.A."/>
            <person name="Kuo A."/>
            <person name="LaButti K."/>
            <person name="Larrondo L.F."/>
            <person name="Lindquist E."/>
            <person name="Ling A."/>
            <person name="Lombard V."/>
            <person name="Lucas S."/>
            <person name="Lundell T."/>
            <person name="Martin R."/>
            <person name="McLaughlin D.J."/>
            <person name="Morgenstern I."/>
            <person name="Morin E."/>
            <person name="Murat C."/>
            <person name="Nagy L.G."/>
            <person name="Nolan M."/>
            <person name="Ohm R.A."/>
            <person name="Patyshakuliyeva A."/>
            <person name="Rokas A."/>
            <person name="Ruiz-Duenas F.J."/>
            <person name="Sabat G."/>
            <person name="Salamov A."/>
            <person name="Samejima M."/>
            <person name="Schmutz J."/>
            <person name="Slot J.C."/>
            <person name="St John F."/>
            <person name="Stenlid J."/>
            <person name="Sun H."/>
            <person name="Sun S."/>
            <person name="Syed K."/>
            <person name="Tsang A."/>
            <person name="Wiebenga A."/>
            <person name="Young D."/>
            <person name="Pisabarro A."/>
            <person name="Eastwood D.C."/>
            <person name="Martin F."/>
            <person name="Cullen D."/>
            <person name="Grigoriev I.V."/>
            <person name="Hibbett D.S."/>
        </authorList>
    </citation>
    <scope>NUCLEOTIDE SEQUENCE [LARGE SCALE GENOMIC DNA]</scope>
    <source>
        <strain evidence="2 3">MD-104</strain>
    </source>
</reference>
<feature type="compositionally biased region" description="Basic and acidic residues" evidence="1">
    <location>
        <begin position="626"/>
        <end position="651"/>
    </location>
</feature>
<feature type="compositionally biased region" description="Polar residues" evidence="1">
    <location>
        <begin position="1108"/>
        <end position="1117"/>
    </location>
</feature>
<feature type="compositionally biased region" description="Low complexity" evidence="1">
    <location>
        <begin position="922"/>
        <end position="935"/>
    </location>
</feature>
<feature type="compositionally biased region" description="Acidic residues" evidence="1">
    <location>
        <begin position="369"/>
        <end position="379"/>
    </location>
</feature>
<protein>
    <recommendedName>
        <fullName evidence="4">Proteophosphoglycan ppg4</fullName>
    </recommendedName>
</protein>
<feature type="compositionally biased region" description="Low complexity" evidence="1">
    <location>
        <begin position="956"/>
        <end position="975"/>
    </location>
</feature>
<feature type="region of interest" description="Disordered" evidence="1">
    <location>
        <begin position="952"/>
        <end position="1182"/>
    </location>
</feature>
<feature type="region of interest" description="Disordered" evidence="1">
    <location>
        <begin position="711"/>
        <end position="747"/>
    </location>
</feature>
<proteinExistence type="predicted"/>
<feature type="region of interest" description="Disordered" evidence="1">
    <location>
        <begin position="1"/>
        <end position="32"/>
    </location>
</feature>
<dbReference type="OrthoDB" id="2526154at2759"/>
<evidence type="ECO:0008006" key="4">
    <source>
        <dbReference type="Google" id="ProtNLM"/>
    </source>
</evidence>
<dbReference type="Proteomes" id="UP000218811">
    <property type="component" value="Unassembled WGS sequence"/>
</dbReference>
<evidence type="ECO:0000313" key="2">
    <source>
        <dbReference type="EMBL" id="PCH34077.1"/>
    </source>
</evidence>
<feature type="compositionally biased region" description="Polar residues" evidence="1">
    <location>
        <begin position="717"/>
        <end position="729"/>
    </location>
</feature>
<sequence>MPGTTPSAHSSSHSPTSAVSTPAWAPPRSPLPPHRLAKLANALGVSTPLPAVHSYGSSLSISPPLPNVTSPSFTDYFRRSPTPSAASVQTYTSTPSSTKFLLHVVPPNHLPHDTDALEDPDLLPPPGASGYHTQFRRGVLVPVYSTLSSQLAAIAKEYALPSTVGLILYLVITAASPGSALQPGPYLDGPPDEAEEPGPRITEDNWRHIWHRVVRAEKEDNLSVGLKPMGLGSVTTTQRSPSPAVPAQEPSSPAPRSLISPVRIEVSPSYMPMTPSPSTPSQSGFSSQSDAEQTESVYSSSGGPDAPSDEMPLPGVHSPALIPILAKVEFDIDRRKAPWYEPWIRNRRTNQAKRAESRLEMRRTVSQTDDGETDGEDRDGEARKPPMDLELVEKVQSEAAVPRFLRPQQTPVPEDESDAEPETGYAQLAEETDEDEDEDDGVHVESESDAQPAAGGDPLADVFGTDAETWSELHAESQEANPKRQTNPNVVDLALDGAALAALPEPDQLEDEHKVPDNDVEEVQELLQRHSRPDLMVSIPSSPPSKRRSSPSTVTRRQPPPPLDLIPSMPAGEGLAVQGSPLLPVSPIPSDAGSAHLPYLEGATPVGSSEDLTEHSGEGAEVSSVSHEDDASRPSEHRRMRSADEEKRDGNFFEDLDLGLQFDDDTIEYDESDPHDRRRSQFIMRAQLDEIERNLKQLSPRQLHVASIDEGRPPISATLSASPQWSVSPVPSAELASPRQDGFPMPAEGASWPSVPYASLHGMHAYKPSESVSRRGSRSQPPSPPRIAFNGLSTEPPRGAMSRRSRSGTVSNETLAYQRELEERELYPPLMPPTGMLKPPSGPDSPIIPLSPDPFGRFPSEAEATALEEERHSQVHEGPRSPLPRGNSINRPHRPRKSSVSPYDQFSPDDRPSSQTPSSRFSIDSTASDDASSRSLKATSFVSMKSIKKLWRKTNSKLSMSNPSSSGLESGRSSPNNLTVGDEQQAKIVRRKTSASSIQFRQDSRSSVVPPRTPPLDYSLQSSPALPPIPITPSPSSSPQLMPASPEKNGSGRKSILKSWKSASGSLSVQYASSPASTPRSSQELLSDAPIKRRRPSVLDGSPYAKHVSTTSVSSTLMDIPPSPALPSGFPSSQPRKRSSQANLSANARRASRQRLSPSMSSTSTFSSSPPPTHHRLASSFSPPFGSALTTVESRTSFDTISQFEIVSPKMRAHQVENSISFSYR</sequence>
<name>A0A2H3JDP2_WOLCO</name>
<feature type="compositionally biased region" description="Low complexity" evidence="1">
    <location>
        <begin position="1"/>
        <end position="23"/>
    </location>
</feature>
<dbReference type="OMA" id="YHTHFRR"/>
<evidence type="ECO:0000313" key="3">
    <source>
        <dbReference type="Proteomes" id="UP000218811"/>
    </source>
</evidence>